<dbReference type="Pfam" id="PF11736">
    <property type="entry name" value="DUF3299"/>
    <property type="match status" value="1"/>
</dbReference>
<comment type="caution">
    <text evidence="1">The sequence shown here is derived from an EMBL/GenBank/DDBJ whole genome shotgun (WGS) entry which is preliminary data.</text>
</comment>
<evidence type="ECO:0000313" key="2">
    <source>
        <dbReference type="Proteomes" id="UP000053690"/>
    </source>
</evidence>
<evidence type="ECO:0000313" key="1">
    <source>
        <dbReference type="EMBL" id="KUJ79252.1"/>
    </source>
</evidence>
<dbReference type="Proteomes" id="UP000053690">
    <property type="component" value="Unassembled WGS sequence"/>
</dbReference>
<sequence length="170" mass="18877">MSGLRELLRLRMQISNGEAALYNEAAALQSDLEDAGLDVEWLFAKRLEIMEIRESVATGVNEDLVDTRVRIPGYLLPLEVRDRKAVEFLLVPTVGACIHTPPPPPNQVVHVMYPEGVEIFGLYDPIWIEGDLKAQATLQDVRYVDGEAKVQVSYGMHAVAVSPYKADTAE</sequence>
<dbReference type="AlphaFoldDB" id="A0A0X3TU56"/>
<organism evidence="1 2">
    <name type="scientific">Ruegeria profundi</name>
    <dbReference type="NCBI Taxonomy" id="1685378"/>
    <lineage>
        <taxon>Bacteria</taxon>
        <taxon>Pseudomonadati</taxon>
        <taxon>Pseudomonadota</taxon>
        <taxon>Alphaproteobacteria</taxon>
        <taxon>Rhodobacterales</taxon>
        <taxon>Roseobacteraceae</taxon>
        <taxon>Ruegeria</taxon>
    </lineage>
</organism>
<evidence type="ECO:0008006" key="3">
    <source>
        <dbReference type="Google" id="ProtNLM"/>
    </source>
</evidence>
<protein>
    <recommendedName>
        <fullName evidence="3">DUF3299 domain-containing protein</fullName>
    </recommendedName>
</protein>
<keyword evidence="2" id="KW-1185">Reference proteome</keyword>
<gene>
    <name evidence="1" type="ORF">AVO44_08420</name>
</gene>
<proteinExistence type="predicted"/>
<dbReference type="InterPro" id="IPR021727">
    <property type="entry name" value="DUF3299"/>
</dbReference>
<dbReference type="Gene3D" id="2.40.50.870">
    <property type="entry name" value="Protein of unknown function (DUF3299)"/>
    <property type="match status" value="1"/>
</dbReference>
<accession>A0A0X3TU56</accession>
<name>A0A0X3TU56_9RHOB</name>
<dbReference type="STRING" id="1685378.AVO44_08420"/>
<dbReference type="EMBL" id="LQBP01000004">
    <property type="protein sequence ID" value="KUJ79252.1"/>
    <property type="molecule type" value="Genomic_DNA"/>
</dbReference>
<reference evidence="2" key="1">
    <citation type="submission" date="2015-12" db="EMBL/GenBank/DDBJ databases">
        <authorList>
            <person name="Zhang G."/>
            <person name="Stingl U."/>
        </authorList>
    </citation>
    <scope>NUCLEOTIDE SEQUENCE [LARGE SCALE GENOMIC DNA]</scope>
    <source>
        <strain evidence="2">ZGT108</strain>
    </source>
</reference>